<evidence type="ECO:0000313" key="4">
    <source>
        <dbReference type="Proteomes" id="UP000007797"/>
    </source>
</evidence>
<dbReference type="SUPFAM" id="SSF49265">
    <property type="entry name" value="Fibronectin type III"/>
    <property type="match status" value="3"/>
</dbReference>
<dbReference type="RefSeq" id="XP_004359073.1">
    <property type="nucleotide sequence ID" value="XM_004359016.1"/>
</dbReference>
<dbReference type="InterPro" id="IPR054484">
    <property type="entry name" value="ComC_SSD"/>
</dbReference>
<dbReference type="PANTHER" id="PTHR31378">
    <property type="entry name" value="EGF-LIKE DOMAIN-CONTAINING PROTEIN-RELATED-RELATED"/>
    <property type="match status" value="1"/>
</dbReference>
<dbReference type="Gene3D" id="2.60.40.10">
    <property type="entry name" value="Immunoglobulins"/>
    <property type="match status" value="2"/>
</dbReference>
<dbReference type="GeneID" id="14874222"/>
<evidence type="ECO:0000313" key="3">
    <source>
        <dbReference type="EMBL" id="EGG21223.1"/>
    </source>
</evidence>
<dbReference type="OMA" id="AMEISEW"/>
<feature type="domain" description="Fibronectin type-III" evidence="2">
    <location>
        <begin position="843"/>
        <end position="955"/>
    </location>
</feature>
<gene>
    <name evidence="3" type="ORF">DFA_01098</name>
</gene>
<dbReference type="SUPFAM" id="SSF57196">
    <property type="entry name" value="EGF/Laminin"/>
    <property type="match status" value="1"/>
</dbReference>
<dbReference type="PROSITE" id="PS50853">
    <property type="entry name" value="FN3"/>
    <property type="match status" value="3"/>
</dbReference>
<dbReference type="InterPro" id="IPR013783">
    <property type="entry name" value="Ig-like_fold"/>
</dbReference>
<dbReference type="EMBL" id="GL883010">
    <property type="protein sequence ID" value="EGG21223.1"/>
    <property type="molecule type" value="Genomic_DNA"/>
</dbReference>
<evidence type="ECO:0000256" key="1">
    <source>
        <dbReference type="SAM" id="Phobius"/>
    </source>
</evidence>
<keyword evidence="1" id="KW-1133">Transmembrane helix</keyword>
<name>F4PQV8_CACFS</name>
<protein>
    <recommendedName>
        <fullName evidence="2">Fibronectin type-III domain-containing protein</fullName>
    </recommendedName>
</protein>
<dbReference type="SMART" id="SM00060">
    <property type="entry name" value="FN3"/>
    <property type="match status" value="8"/>
</dbReference>
<dbReference type="KEGG" id="dfa:DFA_01098"/>
<accession>F4PQV8</accession>
<dbReference type="Pfam" id="PF23106">
    <property type="entry name" value="EGF_Teneurin"/>
    <property type="match status" value="1"/>
</dbReference>
<dbReference type="PANTHER" id="PTHR31378:SF11">
    <property type="entry name" value="CARBOHYDRATE BINDING DOMAIN-CONTAINING PROTEIN-RELATED"/>
    <property type="match status" value="1"/>
</dbReference>
<keyword evidence="1" id="KW-0472">Membrane</keyword>
<dbReference type="InterPro" id="IPR003961">
    <property type="entry name" value="FN3_dom"/>
</dbReference>
<evidence type="ECO:0000259" key="2">
    <source>
        <dbReference type="PROSITE" id="PS50853"/>
    </source>
</evidence>
<reference evidence="4" key="1">
    <citation type="journal article" date="2011" name="Genome Res.">
        <title>Phylogeny-wide analysis of social amoeba genomes highlights ancient origins for complex intercellular communication.</title>
        <authorList>
            <person name="Heidel A.J."/>
            <person name="Lawal H.M."/>
            <person name="Felder M."/>
            <person name="Schilde C."/>
            <person name="Helps N.R."/>
            <person name="Tunggal B."/>
            <person name="Rivero F."/>
            <person name="John U."/>
            <person name="Schleicher M."/>
            <person name="Eichinger L."/>
            <person name="Platzer M."/>
            <person name="Noegel A.A."/>
            <person name="Schaap P."/>
            <person name="Gloeckner G."/>
        </authorList>
    </citation>
    <scope>NUCLEOTIDE SEQUENCE [LARGE SCALE GENOMIC DNA]</scope>
    <source>
        <strain evidence="4">SH3</strain>
    </source>
</reference>
<dbReference type="Pfam" id="PF22933">
    <property type="entry name" value="ComC_SSD"/>
    <property type="match status" value="1"/>
</dbReference>
<keyword evidence="1" id="KW-0812">Transmembrane</keyword>
<organism evidence="3 4">
    <name type="scientific">Cavenderia fasciculata</name>
    <name type="common">Slime mold</name>
    <name type="synonym">Dictyostelium fasciculatum</name>
    <dbReference type="NCBI Taxonomy" id="261658"/>
    <lineage>
        <taxon>Eukaryota</taxon>
        <taxon>Amoebozoa</taxon>
        <taxon>Evosea</taxon>
        <taxon>Eumycetozoa</taxon>
        <taxon>Dictyostelia</taxon>
        <taxon>Acytosteliales</taxon>
        <taxon>Cavenderiaceae</taxon>
        <taxon>Cavenderia</taxon>
    </lineage>
</organism>
<feature type="domain" description="Fibronectin type-III" evidence="2">
    <location>
        <begin position="1381"/>
        <end position="1474"/>
    </location>
</feature>
<keyword evidence="4" id="KW-1185">Reference proteome</keyword>
<dbReference type="STRING" id="1054147.F4PQV8"/>
<feature type="transmembrane region" description="Helical" evidence="1">
    <location>
        <begin position="1772"/>
        <end position="1795"/>
    </location>
</feature>
<feature type="domain" description="Fibronectin type-III" evidence="2">
    <location>
        <begin position="435"/>
        <end position="521"/>
    </location>
</feature>
<proteinExistence type="predicted"/>
<dbReference type="Proteomes" id="UP000007797">
    <property type="component" value="Unassembled WGS sequence"/>
</dbReference>
<sequence length="1819" mass="192098">MSFAGDEFLLKIGSFKYAMEISEWNWDIRDCFEISPCKVARKKDIFANSINAILVVECKNVKSRGAFYVLLTLSGQWIYEVEYATAGCTGEINRVTAFYEGKCYFGGSKYFWYTSTGGNTVFTISANGCFAAATYTFPYTFGGCSGNMMVLSRTVPPLPVTGFIGFEHIVQPNPSAPDCLNFENVRYIERIGACVSLPSFRGDGFFSKAYSAPKLGFGYHFSGCNNAMLATTFEPPSSCTSVAAYGAYAWGQLFPVMEVTSITTSNTQNQVSLTTFTSNIGGSFFYYSAVLDCPGGKFTMSASINPATPTASLTIPDAARGQSCVVKVSANGDQVLSGAPISGQSSPFFLPLLAAMSSLTPGTVTTRTISFSYTTSTGGVFTVTVGGNTIPGCSATTSCTATGLTPNTLYTVSVTVTNAGATSSPLTYSATTIADITTPSITVTDRTSTSISVSYPVTGGYGATTYQLRLNTVVQPSCTTSSCTLSGLVYGTIYTVSVTATNDGYSATSLNSVTNFWTLPTMGAVNIVNYGTTWVSFSYSSNNGRVLGANTFAIRVNGVLSSDAACSSSTSCYVGGLTAGSTPSISILSTNNGETSATPGTASQKLYNSVNTLTVTPSLQTSSSFRVSYSSLEGIPGQTTYQILIDGASNPNCPTTTTQGGCTLTSMASKTYNATVTATNDGLVLVKTIMVLVTTFPTMNPIVLGSIGTTWVEFTYSSNGGTAGGNSYTINVAGSNIATASCKQGPYCKVIGLAPGSSPVISIYVTNNGENSNPASTAASLYQPTSTPTITLSRVSTSTLSISWVEHNGVPGQSLFDVLVNGTNICTNIATTTCQYNSVIDGVYYNITTIVKNDNFVSSNSTTYYYPLAAMISLTPGTVTTRTISFSYSSTTGGTYTVTVGGNTISGCSATTTCTATGLTPNTLYTVSVLVTNAGTVSSPLTYSATTVNIITTPSVLVTDRTSTSISVSYPVTRGYGATTYQLRLNTVVQASCTTSSCTLSGLVYGTIYTVSVTATNDGYSATSLDSVTNFWTLPAMGAVNIVNYGTTWVSFSYSSNNGRVLGANTFAIRVNGVLSTNTTCSSSTSCYVGGLTAGSTPSISILSTNNGETSITPGTASQKLYNSVNTLTVTPSLQTSSSFSISYSSLEGIPGQTTYLVLLDDVSYPSCPTVQGDCSLSPLSPKTYNATVTATNDGLVIAESISVLVTDHPSMNPIEVGEYGTTWVEFDYSSIGGTAGGNSYTINVAGSDITTTSCKQGPYCKIVGLTAGSSVVISIYVTNNGEDSSTVSTTVTLYKPTSPPTITLSRISATTLNVSWVENDGVPGQSLFDVLVNGTNICTDITITNCQYSPVSDGVYYNITTIVKNDNFVSFDSATYFTYPPTTPIIVTAIGKNESIYLNWTESSGGVPGETKYNVFMSVDNNHWANVCASSNTNFSCLVEDLADNTFYYVMVTVENTDFERLQALANATTLPIIRNNPCRSNTTSTVDCSGHGTCPNQECLCADGWDGQYCEVPTGDGGGDGGVIIIPKPTNPGIDIDKEGVKYSFTINKVVERDLEMNAVKTLDLTLLKWQPIQQVNATLVHPTNNGSVIRHSWTYTAINVSNHAAMLNITFIQLEAIPNVTIGDSYPMSFAGDEFLLKIGSFKYAMEISEWNWDSMLSTLELWTSFTSEPDECSDNNPVEMINGTTANFISIGQANGKLLYGRLVNRVVLDSIPRTVGHYLLQESNTNTTLVTAIPHFENQADIDPNFSVLIGTPKSDGCSKKSDSKTWRIAVGVVVGGVALVAATIAGTIYGKSQLRVHRQNKKVAQKLSSMNKE</sequence>
<dbReference type="OrthoDB" id="9908419at2759"/>
<dbReference type="PROSITE" id="PS01186">
    <property type="entry name" value="EGF_2"/>
    <property type="match status" value="1"/>
</dbReference>
<dbReference type="InterPro" id="IPR000742">
    <property type="entry name" value="EGF"/>
</dbReference>
<dbReference type="Gene3D" id="2.10.25.10">
    <property type="entry name" value="Laminin"/>
    <property type="match status" value="1"/>
</dbReference>
<dbReference type="CDD" id="cd00063">
    <property type="entry name" value="FN3"/>
    <property type="match status" value="3"/>
</dbReference>
<dbReference type="InterPro" id="IPR036116">
    <property type="entry name" value="FN3_sf"/>
</dbReference>